<dbReference type="SMART" id="SM00054">
    <property type="entry name" value="EFh"/>
    <property type="match status" value="2"/>
</dbReference>
<dbReference type="EMBL" id="JAKMXF010000066">
    <property type="protein sequence ID" value="KAI6659335.1"/>
    <property type="molecule type" value="Genomic_DNA"/>
</dbReference>
<accession>A0AAV7KF67</accession>
<comment type="caution">
    <text evidence="8">The sequence shown here is derived from an EMBL/GenBank/DDBJ whole genome shotgun (WGS) entry which is preliminary data.</text>
</comment>
<dbReference type="GO" id="GO:0005509">
    <property type="term" value="F:calcium ion binding"/>
    <property type="evidence" value="ECO:0007669"/>
    <property type="project" value="InterPro"/>
</dbReference>
<dbReference type="PROSITE" id="PS50222">
    <property type="entry name" value="EF_HAND_2"/>
    <property type="match status" value="2"/>
</dbReference>
<dbReference type="FunFam" id="1.10.238.10:FF:000009">
    <property type="entry name" value="Visinin-like protein 1"/>
    <property type="match status" value="1"/>
</dbReference>
<feature type="domain" description="EF-hand" evidence="7">
    <location>
        <begin position="150"/>
        <end position="185"/>
    </location>
</feature>
<dbReference type="InterPro" id="IPR011992">
    <property type="entry name" value="EF-hand-dom_pair"/>
</dbReference>
<dbReference type="Pfam" id="PF13833">
    <property type="entry name" value="EF-hand_8"/>
    <property type="match status" value="1"/>
</dbReference>
<dbReference type="PANTHER" id="PTHR23055:SF178">
    <property type="entry name" value="NEUROCALCIN HOMOLOG"/>
    <property type="match status" value="1"/>
</dbReference>
<dbReference type="AlphaFoldDB" id="A0AAV7KF67"/>
<organism evidence="8 9">
    <name type="scientific">Oopsacas minuta</name>
    <dbReference type="NCBI Taxonomy" id="111878"/>
    <lineage>
        <taxon>Eukaryota</taxon>
        <taxon>Metazoa</taxon>
        <taxon>Porifera</taxon>
        <taxon>Hexactinellida</taxon>
        <taxon>Hexasterophora</taxon>
        <taxon>Lyssacinosida</taxon>
        <taxon>Leucopsacidae</taxon>
        <taxon>Oopsacas</taxon>
    </lineage>
</organism>
<keyword evidence="2" id="KW-0519">Myristate</keyword>
<evidence type="ECO:0000313" key="9">
    <source>
        <dbReference type="Proteomes" id="UP001165289"/>
    </source>
</evidence>
<keyword evidence="6" id="KW-0449">Lipoprotein</keyword>
<gene>
    <name evidence="8" type="ORF">LOD99_15006</name>
</gene>
<evidence type="ECO:0000259" key="7">
    <source>
        <dbReference type="PROSITE" id="PS50222"/>
    </source>
</evidence>
<keyword evidence="5" id="KW-0106">Calcium</keyword>
<evidence type="ECO:0000256" key="3">
    <source>
        <dbReference type="ARBA" id="ARBA00022723"/>
    </source>
</evidence>
<comment type="similarity">
    <text evidence="1">Belongs to the recoverin family.</text>
</comment>
<feature type="domain" description="EF-hand" evidence="7">
    <location>
        <begin position="102"/>
        <end position="137"/>
    </location>
</feature>
<dbReference type="PANTHER" id="PTHR23055">
    <property type="entry name" value="CALCIUM BINDING PROTEINS"/>
    <property type="match status" value="1"/>
</dbReference>
<keyword evidence="3" id="KW-0479">Metal-binding</keyword>
<evidence type="ECO:0000256" key="4">
    <source>
        <dbReference type="ARBA" id="ARBA00022737"/>
    </source>
</evidence>
<dbReference type="Pfam" id="PF13499">
    <property type="entry name" value="EF-hand_7"/>
    <property type="match status" value="1"/>
</dbReference>
<name>A0AAV7KF67_9METZ</name>
<keyword evidence="9" id="KW-1185">Reference proteome</keyword>
<dbReference type="InterPro" id="IPR018247">
    <property type="entry name" value="EF_Hand_1_Ca_BS"/>
</dbReference>
<dbReference type="PRINTS" id="PR00450">
    <property type="entry name" value="RECOVERIN"/>
</dbReference>
<evidence type="ECO:0000256" key="1">
    <source>
        <dbReference type="ARBA" id="ARBA00006049"/>
    </source>
</evidence>
<dbReference type="SUPFAM" id="SSF47473">
    <property type="entry name" value="EF-hand"/>
    <property type="match status" value="1"/>
</dbReference>
<evidence type="ECO:0000256" key="2">
    <source>
        <dbReference type="ARBA" id="ARBA00022707"/>
    </source>
</evidence>
<reference evidence="8 9" key="1">
    <citation type="journal article" date="2023" name="BMC Biol.">
        <title>The compact genome of the sponge Oopsacas minuta (Hexactinellida) is lacking key metazoan core genes.</title>
        <authorList>
            <person name="Santini S."/>
            <person name="Schenkelaars Q."/>
            <person name="Jourda C."/>
            <person name="Duchesne M."/>
            <person name="Belahbib H."/>
            <person name="Rocher C."/>
            <person name="Selva M."/>
            <person name="Riesgo A."/>
            <person name="Vervoort M."/>
            <person name="Leys S.P."/>
            <person name="Kodjabachian L."/>
            <person name="Le Bivic A."/>
            <person name="Borchiellini C."/>
            <person name="Claverie J.M."/>
            <person name="Renard E."/>
        </authorList>
    </citation>
    <scope>NUCLEOTIDE SEQUENCE [LARGE SCALE GENOMIC DNA]</scope>
    <source>
        <strain evidence="8">SPO-2</strain>
    </source>
</reference>
<dbReference type="InterPro" id="IPR002048">
    <property type="entry name" value="EF_hand_dom"/>
</dbReference>
<evidence type="ECO:0000256" key="5">
    <source>
        <dbReference type="ARBA" id="ARBA00022837"/>
    </source>
</evidence>
<dbReference type="Proteomes" id="UP001165289">
    <property type="component" value="Unassembled WGS sequence"/>
</dbReference>
<dbReference type="PROSITE" id="PS00018">
    <property type="entry name" value="EF_HAND_1"/>
    <property type="match status" value="1"/>
</dbReference>
<dbReference type="CDD" id="cd00051">
    <property type="entry name" value="EFh"/>
    <property type="match status" value="2"/>
</dbReference>
<protein>
    <submittedName>
        <fullName evidence="8">Neurocalcin-like</fullName>
    </submittedName>
</protein>
<proteinExistence type="inferred from homology"/>
<dbReference type="Gene3D" id="1.10.238.10">
    <property type="entry name" value="EF-hand"/>
    <property type="match status" value="1"/>
</dbReference>
<keyword evidence="4" id="KW-0677">Repeat</keyword>
<evidence type="ECO:0000313" key="8">
    <source>
        <dbReference type="EMBL" id="KAI6659335.1"/>
    </source>
</evidence>
<sequence length="205" mass="23384">MNKMGEISSKYQLRKSIIKDIRKELNLKSNKSTKKWYGSFMKSYPTGQVDEAEFVSIYKKFFPQGEVQDFARHVFRAFGGKEKGSIGFKEFYKAFVLQTSGDLNEKIVFAFRMYDLDGDGEITKDEMLTIIQSIYKLLGPNIRMPSHLNTPEKRTEHVFNQMDVNKVGNINFAEFLAGALNNSFILRMLGGSLDSSPTSSKKSIN</sequence>
<dbReference type="InterPro" id="IPR028846">
    <property type="entry name" value="Recoverin"/>
</dbReference>
<evidence type="ECO:0000256" key="6">
    <source>
        <dbReference type="ARBA" id="ARBA00023288"/>
    </source>
</evidence>